<accession>A0A7R9H2B7</accession>
<evidence type="ECO:0000256" key="1">
    <source>
        <dbReference type="SAM" id="MobiDB-lite"/>
    </source>
</evidence>
<sequence>MKTVKHGDMCAGEASFDLHLLVQRVASFSVDQWLCYTRLFDMYRERTSNAVSYLENLEQRENFQMMQQAYGNEAMSSPAQALIRWRKGRGQRQSQRRDQSDKRQLAACSLLINHARAQSWLKSILEEAIETPPSAGAEEETTDDSHDGNSQPVSPGGDKRVHCSCDAYWCSVYGAGTCVRGP</sequence>
<gene>
    <name evidence="2" type="ORF">TPSB3V08_LOCUS4871</name>
</gene>
<dbReference type="AlphaFoldDB" id="A0A7R9H2B7"/>
<evidence type="ECO:0000313" key="2">
    <source>
        <dbReference type="EMBL" id="CAD7405228.1"/>
    </source>
</evidence>
<name>A0A7R9H2B7_TIMPO</name>
<reference evidence="2" key="1">
    <citation type="submission" date="2020-11" db="EMBL/GenBank/DDBJ databases">
        <authorList>
            <person name="Tran Van P."/>
        </authorList>
    </citation>
    <scope>NUCLEOTIDE SEQUENCE</scope>
</reference>
<feature type="region of interest" description="Disordered" evidence="1">
    <location>
        <begin position="132"/>
        <end position="159"/>
    </location>
</feature>
<organism evidence="2">
    <name type="scientific">Timema poppense</name>
    <name type="common">Walking stick</name>
    <dbReference type="NCBI Taxonomy" id="170557"/>
    <lineage>
        <taxon>Eukaryota</taxon>
        <taxon>Metazoa</taxon>
        <taxon>Ecdysozoa</taxon>
        <taxon>Arthropoda</taxon>
        <taxon>Hexapoda</taxon>
        <taxon>Insecta</taxon>
        <taxon>Pterygota</taxon>
        <taxon>Neoptera</taxon>
        <taxon>Polyneoptera</taxon>
        <taxon>Phasmatodea</taxon>
        <taxon>Timematodea</taxon>
        <taxon>Timematoidea</taxon>
        <taxon>Timematidae</taxon>
        <taxon>Timema</taxon>
    </lineage>
</organism>
<dbReference type="EMBL" id="OD002443">
    <property type="protein sequence ID" value="CAD7405228.1"/>
    <property type="molecule type" value="Genomic_DNA"/>
</dbReference>
<protein>
    <submittedName>
        <fullName evidence="2">Uncharacterized protein</fullName>
    </submittedName>
</protein>
<proteinExistence type="predicted"/>